<sequence>MKKNDTDALVAGLKKISEGFALVADAIAGAEVVKEKTAPPKTEPKAKAAPTQPKAEKTAEEIPFQKVRGTLSSKAAQGHGPEVKALLHKYNVSCLTELEGHPELFAAIIKEAEVIGDA</sequence>
<dbReference type="RefSeq" id="WP_149189793.1">
    <property type="nucleotide sequence ID" value="NZ_VTOZ01000032.1"/>
</dbReference>
<name>A0A5D6WG98_9FIRM</name>
<protein>
    <submittedName>
        <fullName evidence="2">Uncharacterized protein</fullName>
    </submittedName>
</protein>
<reference evidence="2 3" key="1">
    <citation type="submission" date="2019-08" db="EMBL/GenBank/DDBJ databases">
        <title>Selenomonas sp. mPRGC5 and Selenomonas sp. mPRGC8 isolated from ruminal fluid of dairy goat (Capra hircus).</title>
        <authorList>
            <person name="Poothong S."/>
            <person name="Nuengjamnong C."/>
            <person name="Tanasupawat S."/>
        </authorList>
    </citation>
    <scope>NUCLEOTIDE SEQUENCE [LARGE SCALE GENOMIC DNA]</scope>
    <source>
        <strain evidence="3">mPRGC8</strain>
    </source>
</reference>
<gene>
    <name evidence="2" type="ORF">FZ041_12440</name>
</gene>
<organism evidence="2 3">
    <name type="scientific">Selenomonas caprae</name>
    <dbReference type="NCBI Taxonomy" id="2606905"/>
    <lineage>
        <taxon>Bacteria</taxon>
        <taxon>Bacillati</taxon>
        <taxon>Bacillota</taxon>
        <taxon>Negativicutes</taxon>
        <taxon>Selenomonadales</taxon>
        <taxon>Selenomonadaceae</taxon>
        <taxon>Selenomonas</taxon>
    </lineage>
</organism>
<dbReference type="EMBL" id="VTOZ01000032">
    <property type="protein sequence ID" value="TYZ27113.1"/>
    <property type="molecule type" value="Genomic_DNA"/>
</dbReference>
<evidence type="ECO:0000313" key="3">
    <source>
        <dbReference type="Proteomes" id="UP000322783"/>
    </source>
</evidence>
<evidence type="ECO:0000256" key="1">
    <source>
        <dbReference type="SAM" id="MobiDB-lite"/>
    </source>
</evidence>
<feature type="compositionally biased region" description="Basic and acidic residues" evidence="1">
    <location>
        <begin position="35"/>
        <end position="46"/>
    </location>
</feature>
<accession>A0A5D6WG98</accession>
<comment type="caution">
    <text evidence="2">The sequence shown here is derived from an EMBL/GenBank/DDBJ whole genome shotgun (WGS) entry which is preliminary data.</text>
</comment>
<proteinExistence type="predicted"/>
<keyword evidence="3" id="KW-1185">Reference proteome</keyword>
<dbReference type="AlphaFoldDB" id="A0A5D6WG98"/>
<feature type="region of interest" description="Disordered" evidence="1">
    <location>
        <begin position="35"/>
        <end position="63"/>
    </location>
</feature>
<dbReference type="Proteomes" id="UP000322783">
    <property type="component" value="Unassembled WGS sequence"/>
</dbReference>
<evidence type="ECO:0000313" key="2">
    <source>
        <dbReference type="EMBL" id="TYZ27113.1"/>
    </source>
</evidence>